<sequence>MIPTVTTVYLLANITTTFSCVSSIGRPTPAIRWYMVNKTLGYSSADSDISKYAISNTSYSANGDVITSYLILTPSTDDHGKILYCNVSNGYGQMTSDHTPVIVILRLPSKPVIFHNSSTVMGIYRVIENQTVSLTCSSDGNPPPTVTWITPQNLTRTTSVLTITTISTTETGVYTCRANSTLLPTTGQPIDDISTTKISAEVLYPPRPPECRIGNVTVTSNVFRAIRNESFRLTCTSGSNPMPSNYTWTLPLDDRVRCQELLIEALRSIGDDIYDIRIVNLMNPSFQQSLEGSIEQLFKLKILYPVETPTIYYVRPNQPQEINEVNIIRGQTVHLQCNSSSNPQPNYEWSTKEVVSAQGAFWNQTIGTHQVVVCNASNCMDPTGHTTVCQSRVAYLNITAYFPPDTPLLSFTTCGHAFTTSTLKIIEGQSVNVSCSSMSNPDPTYTWNQSKQLQGNTLVIENITLTQNGTYSCTAINIMNTTFDGTVMGENTSTFHLDILVPPRVYHIENKTVILNTNFSVVCPYTVGNPSSTTVVWTRERETHIADS</sequence>
<dbReference type="GO" id="GO:0005911">
    <property type="term" value="C:cell-cell junction"/>
    <property type="evidence" value="ECO:0007669"/>
    <property type="project" value="TreeGrafter"/>
</dbReference>
<dbReference type="Pfam" id="PF08205">
    <property type="entry name" value="C2-set_2"/>
    <property type="match status" value="1"/>
</dbReference>
<dbReference type="InterPro" id="IPR013162">
    <property type="entry name" value="CD80_C2-set"/>
</dbReference>
<feature type="domain" description="Ig-like" evidence="6">
    <location>
        <begin position="407"/>
        <end position="484"/>
    </location>
</feature>
<dbReference type="InterPro" id="IPR003598">
    <property type="entry name" value="Ig_sub2"/>
</dbReference>
<dbReference type="InterPro" id="IPR003599">
    <property type="entry name" value="Ig_sub"/>
</dbReference>
<protein>
    <recommendedName>
        <fullName evidence="6">Ig-like domain-containing protein</fullName>
    </recommendedName>
</protein>
<keyword evidence="3" id="KW-1015">Disulfide bond</keyword>
<organism evidence="7 8">
    <name type="scientific">Dreissena polymorpha</name>
    <name type="common">Zebra mussel</name>
    <name type="synonym">Mytilus polymorpha</name>
    <dbReference type="NCBI Taxonomy" id="45954"/>
    <lineage>
        <taxon>Eukaryota</taxon>
        <taxon>Metazoa</taxon>
        <taxon>Spiralia</taxon>
        <taxon>Lophotrochozoa</taxon>
        <taxon>Mollusca</taxon>
        <taxon>Bivalvia</taxon>
        <taxon>Autobranchia</taxon>
        <taxon>Heteroconchia</taxon>
        <taxon>Euheterodonta</taxon>
        <taxon>Imparidentia</taxon>
        <taxon>Neoheterodontei</taxon>
        <taxon>Myida</taxon>
        <taxon>Dreissenoidea</taxon>
        <taxon>Dreissenidae</taxon>
        <taxon>Dreissena</taxon>
    </lineage>
</organism>
<dbReference type="SMART" id="SM00408">
    <property type="entry name" value="IGc2"/>
    <property type="match status" value="3"/>
</dbReference>
<feature type="domain" description="Ig-like" evidence="6">
    <location>
        <begin position="3"/>
        <end position="103"/>
    </location>
</feature>
<reference evidence="7" key="2">
    <citation type="submission" date="2020-11" db="EMBL/GenBank/DDBJ databases">
        <authorList>
            <person name="McCartney M.A."/>
            <person name="Auch B."/>
            <person name="Kono T."/>
            <person name="Mallez S."/>
            <person name="Becker A."/>
            <person name="Gohl D.M."/>
            <person name="Silverstein K.A.T."/>
            <person name="Koren S."/>
            <person name="Bechman K.B."/>
            <person name="Herman A."/>
            <person name="Abrahante J.E."/>
            <person name="Garbe J."/>
        </authorList>
    </citation>
    <scope>NUCLEOTIDE SEQUENCE</scope>
    <source>
        <strain evidence="7">Duluth1</strain>
        <tissue evidence="7">Whole animal</tissue>
    </source>
</reference>
<dbReference type="InterPro" id="IPR007110">
    <property type="entry name" value="Ig-like_dom"/>
</dbReference>
<keyword evidence="8" id="KW-1185">Reference proteome</keyword>
<dbReference type="Gene3D" id="2.60.40.10">
    <property type="entry name" value="Immunoglobulins"/>
    <property type="match status" value="3"/>
</dbReference>
<dbReference type="SUPFAM" id="SSF48726">
    <property type="entry name" value="Immunoglobulin"/>
    <property type="match status" value="3"/>
</dbReference>
<reference evidence="7" key="1">
    <citation type="journal article" date="2019" name="bioRxiv">
        <title>The Genome of the Zebra Mussel, Dreissena polymorpha: A Resource for Invasive Species Research.</title>
        <authorList>
            <person name="McCartney M.A."/>
            <person name="Auch B."/>
            <person name="Kono T."/>
            <person name="Mallez S."/>
            <person name="Zhang Y."/>
            <person name="Obille A."/>
            <person name="Becker A."/>
            <person name="Abrahante J.E."/>
            <person name="Garbe J."/>
            <person name="Badalamenti J.P."/>
            <person name="Herman A."/>
            <person name="Mangelson H."/>
            <person name="Liachko I."/>
            <person name="Sullivan S."/>
            <person name="Sone E.D."/>
            <person name="Koren S."/>
            <person name="Silverstein K.A.T."/>
            <person name="Beckman K.B."/>
            <person name="Gohl D.M."/>
        </authorList>
    </citation>
    <scope>NUCLEOTIDE SEQUENCE</scope>
    <source>
        <strain evidence="7">Duluth1</strain>
        <tissue evidence="7">Whole animal</tissue>
    </source>
</reference>
<comment type="subcellular location">
    <subcellularLocation>
        <location evidence="1">Membrane</location>
        <topology evidence="1">Single-pass type I membrane protein</topology>
    </subcellularLocation>
</comment>
<comment type="caution">
    <text evidence="7">The sequence shown here is derived from an EMBL/GenBank/DDBJ whole genome shotgun (WGS) entry which is preliminary data.</text>
</comment>
<dbReference type="GO" id="GO:0050839">
    <property type="term" value="F:cell adhesion molecule binding"/>
    <property type="evidence" value="ECO:0007669"/>
    <property type="project" value="TreeGrafter"/>
</dbReference>
<dbReference type="SMART" id="SM00409">
    <property type="entry name" value="IG"/>
    <property type="match status" value="3"/>
</dbReference>
<keyword evidence="2" id="KW-0472">Membrane</keyword>
<evidence type="ECO:0000256" key="2">
    <source>
        <dbReference type="ARBA" id="ARBA00023136"/>
    </source>
</evidence>
<proteinExistence type="predicted"/>
<dbReference type="PROSITE" id="PS50835">
    <property type="entry name" value="IG_LIKE"/>
    <property type="match status" value="4"/>
</dbReference>
<gene>
    <name evidence="7" type="ORF">DPMN_102631</name>
</gene>
<evidence type="ECO:0000256" key="1">
    <source>
        <dbReference type="ARBA" id="ARBA00004479"/>
    </source>
</evidence>
<evidence type="ECO:0000256" key="3">
    <source>
        <dbReference type="ARBA" id="ARBA00023157"/>
    </source>
</evidence>
<dbReference type="GO" id="GO:0005886">
    <property type="term" value="C:plasma membrane"/>
    <property type="evidence" value="ECO:0007669"/>
    <property type="project" value="TreeGrafter"/>
</dbReference>
<evidence type="ECO:0000256" key="4">
    <source>
        <dbReference type="ARBA" id="ARBA00023180"/>
    </source>
</evidence>
<dbReference type="GO" id="GO:0098609">
    <property type="term" value="P:cell-cell adhesion"/>
    <property type="evidence" value="ECO:0007669"/>
    <property type="project" value="TreeGrafter"/>
</dbReference>
<dbReference type="Pfam" id="PF13927">
    <property type="entry name" value="Ig_3"/>
    <property type="match status" value="2"/>
</dbReference>
<dbReference type="PANTHER" id="PTHR11640">
    <property type="entry name" value="NEPHRIN"/>
    <property type="match status" value="1"/>
</dbReference>
<name>A0A9D4LJP6_DREPO</name>
<feature type="domain" description="Ig-like" evidence="6">
    <location>
        <begin position="309"/>
        <end position="349"/>
    </location>
</feature>
<dbReference type="InterPro" id="IPR013783">
    <property type="entry name" value="Ig-like_fold"/>
</dbReference>
<dbReference type="EMBL" id="JAIWYP010000003">
    <property type="protein sequence ID" value="KAH3859808.1"/>
    <property type="molecule type" value="Genomic_DNA"/>
</dbReference>
<evidence type="ECO:0000313" key="8">
    <source>
        <dbReference type="Proteomes" id="UP000828390"/>
    </source>
</evidence>
<evidence type="ECO:0000313" key="7">
    <source>
        <dbReference type="EMBL" id="KAH3859808.1"/>
    </source>
</evidence>
<keyword evidence="5" id="KW-0393">Immunoglobulin domain</keyword>
<accession>A0A9D4LJP6</accession>
<keyword evidence="4" id="KW-0325">Glycoprotein</keyword>
<dbReference type="AlphaFoldDB" id="A0A9D4LJP6"/>
<evidence type="ECO:0000259" key="6">
    <source>
        <dbReference type="PROSITE" id="PS50835"/>
    </source>
</evidence>
<evidence type="ECO:0000256" key="5">
    <source>
        <dbReference type="ARBA" id="ARBA00023319"/>
    </source>
</evidence>
<feature type="domain" description="Ig-like" evidence="6">
    <location>
        <begin position="111"/>
        <end position="196"/>
    </location>
</feature>
<dbReference type="PANTHER" id="PTHR11640:SF31">
    <property type="entry name" value="IRREGULAR CHIASM C-ROUGHEST PROTEIN-RELATED"/>
    <property type="match status" value="1"/>
</dbReference>
<dbReference type="InterPro" id="IPR036179">
    <property type="entry name" value="Ig-like_dom_sf"/>
</dbReference>
<dbReference type="InterPro" id="IPR051275">
    <property type="entry name" value="Cell_adhesion_signaling"/>
</dbReference>
<dbReference type="Proteomes" id="UP000828390">
    <property type="component" value="Unassembled WGS sequence"/>
</dbReference>